<sequence>MDKVSELHRKPLHYLKDDADSKLVLILLNQPIGSSLQILKVLWKKAIFKAATDGSVNHLFSELGESRDSYLPDIISGDFDSATPSTLEYYKGKGVEIIPTPEQDATDFTKSIRITAKKTKDMQKDAVVILGAFGGRMDHVFGNIDTLFEAGKLMPGVPVYLLSDDSLVTLLEKDIKTEIHIDSGYEGEWCGLIPIGCPCEHVTTSGLKWNLDDDVLKFGELVSTSNAFAGSSSVTVKTDAPLLWTMGVNYRR</sequence>
<evidence type="ECO:0000313" key="13">
    <source>
        <dbReference type="Proteomes" id="UP001634394"/>
    </source>
</evidence>
<protein>
    <recommendedName>
        <fullName evidence="10">Thiamine pyrophosphokinase</fullName>
        <ecNumber evidence="10">2.7.6.2</ecNumber>
    </recommendedName>
</protein>
<dbReference type="GO" id="GO:0016301">
    <property type="term" value="F:kinase activity"/>
    <property type="evidence" value="ECO:0007669"/>
    <property type="project" value="UniProtKB-UniRule"/>
</dbReference>
<evidence type="ECO:0000256" key="5">
    <source>
        <dbReference type="ARBA" id="ARBA00022741"/>
    </source>
</evidence>
<dbReference type="GO" id="GO:0030975">
    <property type="term" value="F:thiamine binding"/>
    <property type="evidence" value="ECO:0007669"/>
    <property type="project" value="UniProtKB-UniRule"/>
</dbReference>
<dbReference type="SUPFAM" id="SSF63999">
    <property type="entry name" value="Thiamin pyrophosphokinase, catalytic domain"/>
    <property type="match status" value="1"/>
</dbReference>
<evidence type="ECO:0000256" key="1">
    <source>
        <dbReference type="ARBA" id="ARBA00005078"/>
    </source>
</evidence>
<dbReference type="FunFam" id="2.60.120.320:FF:000002">
    <property type="entry name" value="Thiamine pyrophosphokinase"/>
    <property type="match status" value="1"/>
</dbReference>
<dbReference type="InterPro" id="IPR007371">
    <property type="entry name" value="TPK_catalytic"/>
</dbReference>
<gene>
    <name evidence="12" type="ORF">ACJMK2_021736</name>
</gene>
<evidence type="ECO:0000256" key="8">
    <source>
        <dbReference type="ARBA" id="ARBA00050898"/>
    </source>
</evidence>
<dbReference type="GO" id="GO:0009229">
    <property type="term" value="P:thiamine diphosphate biosynthetic process"/>
    <property type="evidence" value="ECO:0007669"/>
    <property type="project" value="UniProtKB-UniRule"/>
</dbReference>
<evidence type="ECO:0000256" key="2">
    <source>
        <dbReference type="ARBA" id="ARBA00006785"/>
    </source>
</evidence>
<evidence type="ECO:0000259" key="11">
    <source>
        <dbReference type="SMART" id="SM00983"/>
    </source>
</evidence>
<comment type="catalytic activity">
    <reaction evidence="8">
        <text>thiamine + UTP = thiamine diphosphate + UMP + H(+)</text>
        <dbReference type="Rhea" id="RHEA:79423"/>
        <dbReference type="ChEBI" id="CHEBI:15378"/>
        <dbReference type="ChEBI" id="CHEBI:18385"/>
        <dbReference type="ChEBI" id="CHEBI:46398"/>
        <dbReference type="ChEBI" id="CHEBI:57865"/>
        <dbReference type="ChEBI" id="CHEBI:58937"/>
    </reaction>
    <physiologicalReaction direction="left-to-right" evidence="8">
        <dbReference type="Rhea" id="RHEA:79424"/>
    </physiologicalReaction>
</comment>
<keyword evidence="13" id="KW-1185">Reference proteome</keyword>
<dbReference type="AlphaFoldDB" id="A0ABD3TGY3"/>
<evidence type="ECO:0000256" key="9">
    <source>
        <dbReference type="ARBA" id="ARBA00055888"/>
    </source>
</evidence>
<evidence type="ECO:0000256" key="4">
    <source>
        <dbReference type="ARBA" id="ARBA00022679"/>
    </source>
</evidence>
<comment type="function">
    <text evidence="9">Catalyzes the phosphorylation of thiamine to thiamine pyrophosphate (TPP) utilizing UTP and therefore links the biosynthesis of TPP to pyrimidines metabolism. By producing thiamine pyrophosphate, a cofactor of the mitochondrial pyruvate dehydrogenase indirectly regulates pyruvate oxidation and lipogenesis. Although it can also catalyze thiamine phosphorylation using ATP and CTP in vitro, it does so with significantly lower efficiency and without physiological relevance evidence.</text>
</comment>
<organism evidence="12 13">
    <name type="scientific">Sinanodonta woodiana</name>
    <name type="common">Chinese pond mussel</name>
    <name type="synonym">Anodonta woodiana</name>
    <dbReference type="NCBI Taxonomy" id="1069815"/>
    <lineage>
        <taxon>Eukaryota</taxon>
        <taxon>Metazoa</taxon>
        <taxon>Spiralia</taxon>
        <taxon>Lophotrochozoa</taxon>
        <taxon>Mollusca</taxon>
        <taxon>Bivalvia</taxon>
        <taxon>Autobranchia</taxon>
        <taxon>Heteroconchia</taxon>
        <taxon>Palaeoheterodonta</taxon>
        <taxon>Unionida</taxon>
        <taxon>Unionoidea</taxon>
        <taxon>Unionidae</taxon>
        <taxon>Unioninae</taxon>
        <taxon>Sinanodonta</taxon>
    </lineage>
</organism>
<dbReference type="SMART" id="SM00983">
    <property type="entry name" value="TPK_B1_binding"/>
    <property type="match status" value="1"/>
</dbReference>
<feature type="domain" description="Thiamin pyrophosphokinase thiamin-binding" evidence="11">
    <location>
        <begin position="177"/>
        <end position="242"/>
    </location>
</feature>
<evidence type="ECO:0000256" key="7">
    <source>
        <dbReference type="ARBA" id="ARBA00022840"/>
    </source>
</evidence>
<proteinExistence type="inferred from homology"/>
<dbReference type="FunFam" id="3.40.50.10240:FF:000006">
    <property type="entry name" value="Thiamin pyrophosphokinase 1"/>
    <property type="match status" value="1"/>
</dbReference>
<accession>A0ABD3TGY3</accession>
<dbReference type="Gene3D" id="3.40.50.10240">
    <property type="entry name" value="Thiamin pyrophosphokinase, catalytic domain"/>
    <property type="match status" value="1"/>
</dbReference>
<dbReference type="PANTHER" id="PTHR13622:SF8">
    <property type="entry name" value="THIAMIN PYROPHOSPHOKINASE 1"/>
    <property type="match status" value="1"/>
</dbReference>
<dbReference type="InterPro" id="IPR016966">
    <property type="entry name" value="Thiamin_pyrophosphokinase_euk"/>
</dbReference>
<evidence type="ECO:0000256" key="3">
    <source>
        <dbReference type="ARBA" id="ARBA00011738"/>
    </source>
</evidence>
<evidence type="ECO:0000313" key="12">
    <source>
        <dbReference type="EMBL" id="KAL3836299.1"/>
    </source>
</evidence>
<dbReference type="InterPro" id="IPR007373">
    <property type="entry name" value="Thiamin_PyroPKinase_B1-bd"/>
</dbReference>
<name>A0ABD3TGY3_SINWO</name>
<dbReference type="Pfam" id="PF04265">
    <property type="entry name" value="TPK_B1_binding"/>
    <property type="match status" value="1"/>
</dbReference>
<comment type="catalytic activity">
    <reaction evidence="10">
        <text>thiamine + ATP = thiamine diphosphate + AMP + H(+)</text>
        <dbReference type="Rhea" id="RHEA:11576"/>
        <dbReference type="ChEBI" id="CHEBI:15378"/>
        <dbReference type="ChEBI" id="CHEBI:18385"/>
        <dbReference type="ChEBI" id="CHEBI:30616"/>
        <dbReference type="ChEBI" id="CHEBI:58937"/>
        <dbReference type="ChEBI" id="CHEBI:456215"/>
    </reaction>
</comment>
<dbReference type="CDD" id="cd07995">
    <property type="entry name" value="TPK"/>
    <property type="match status" value="1"/>
</dbReference>
<dbReference type="PIRSF" id="PIRSF031057">
    <property type="entry name" value="Thiamin_pyrophosphokinase"/>
    <property type="match status" value="1"/>
</dbReference>
<dbReference type="GO" id="GO:0005829">
    <property type="term" value="C:cytosol"/>
    <property type="evidence" value="ECO:0007669"/>
    <property type="project" value="UniProtKB-ARBA"/>
</dbReference>
<keyword evidence="5 10" id="KW-0547">Nucleotide-binding</keyword>
<evidence type="ECO:0000256" key="6">
    <source>
        <dbReference type="ARBA" id="ARBA00022777"/>
    </source>
</evidence>
<dbReference type="NCBIfam" id="TIGR01378">
    <property type="entry name" value="thi_PPkinase"/>
    <property type="match status" value="1"/>
</dbReference>
<dbReference type="EC" id="2.7.6.2" evidence="10"/>
<comment type="pathway">
    <text evidence="1 10">Cofactor biosynthesis; thiamine diphosphate biosynthesis; thiamine diphosphate from thiamine: step 1/1.</text>
</comment>
<dbReference type="InterPro" id="IPR036759">
    <property type="entry name" value="TPK_catalytic_sf"/>
</dbReference>
<keyword evidence="7 10" id="KW-0067">ATP-binding</keyword>
<comment type="subunit">
    <text evidence="3">Homodimer.</text>
</comment>
<dbReference type="EMBL" id="JBJQND010000018">
    <property type="protein sequence ID" value="KAL3836299.1"/>
    <property type="molecule type" value="Genomic_DNA"/>
</dbReference>
<dbReference type="PANTHER" id="PTHR13622">
    <property type="entry name" value="THIAMIN PYROPHOSPHOKINASE"/>
    <property type="match status" value="1"/>
</dbReference>
<keyword evidence="6 10" id="KW-0418">Kinase</keyword>
<dbReference type="InterPro" id="IPR006282">
    <property type="entry name" value="Thi_PPkinase"/>
</dbReference>
<dbReference type="GO" id="GO:0004788">
    <property type="term" value="F:thiamine diphosphokinase activity"/>
    <property type="evidence" value="ECO:0007669"/>
    <property type="project" value="UniProtKB-UniRule"/>
</dbReference>
<dbReference type="Proteomes" id="UP001634394">
    <property type="component" value="Unassembled WGS sequence"/>
</dbReference>
<dbReference type="Pfam" id="PF04263">
    <property type="entry name" value="TPK_catalytic"/>
    <property type="match status" value="1"/>
</dbReference>
<reference evidence="12 13" key="1">
    <citation type="submission" date="2024-11" db="EMBL/GenBank/DDBJ databases">
        <title>Chromosome-level genome assembly of the freshwater bivalve Anodonta woodiana.</title>
        <authorList>
            <person name="Chen X."/>
        </authorList>
    </citation>
    <scope>NUCLEOTIDE SEQUENCE [LARGE SCALE GENOMIC DNA]</scope>
    <source>
        <strain evidence="12">MN2024</strain>
        <tissue evidence="12">Gills</tissue>
    </source>
</reference>
<comment type="caution">
    <text evidence="12">The sequence shown here is derived from an EMBL/GenBank/DDBJ whole genome shotgun (WGS) entry which is preliminary data.</text>
</comment>
<dbReference type="SUPFAM" id="SSF63862">
    <property type="entry name" value="Thiamin pyrophosphokinase, substrate-binding domain"/>
    <property type="match status" value="1"/>
</dbReference>
<dbReference type="Gene3D" id="2.60.120.320">
    <property type="entry name" value="Thiamin pyrophosphokinase, thiamin-binding domain"/>
    <property type="match status" value="1"/>
</dbReference>
<comment type="similarity">
    <text evidence="2 10">Belongs to the thiamine pyrophosphokinase family.</text>
</comment>
<dbReference type="GO" id="GO:0005524">
    <property type="term" value="F:ATP binding"/>
    <property type="evidence" value="ECO:0007669"/>
    <property type="project" value="UniProtKB-UniRule"/>
</dbReference>
<evidence type="ECO:0000256" key="10">
    <source>
        <dbReference type="PIRNR" id="PIRNR031057"/>
    </source>
</evidence>
<keyword evidence="4 10" id="KW-0808">Transferase</keyword>
<dbReference type="InterPro" id="IPR036371">
    <property type="entry name" value="TPK_B1-bd_sf"/>
</dbReference>